<dbReference type="EMBL" id="BPLR01000386">
    <property type="protein sequence ID" value="GIY94412.1"/>
    <property type="molecule type" value="Genomic_DNA"/>
</dbReference>
<sequence length="104" mass="11498">MGFIQYFYVADDDLTSAAAANQAAATAREIVLSFPVVDILASLFWFGYSFAFPPNVNKVRGILVQYFALLLITLILGALPITLRRRREKLFCLYQVGSQSGTAT</sequence>
<proteinExistence type="predicted"/>
<organism evidence="2 3">
    <name type="scientific">Caerostris extrusa</name>
    <name type="common">Bark spider</name>
    <name type="synonym">Caerostris bankana</name>
    <dbReference type="NCBI Taxonomy" id="172846"/>
    <lineage>
        <taxon>Eukaryota</taxon>
        <taxon>Metazoa</taxon>
        <taxon>Ecdysozoa</taxon>
        <taxon>Arthropoda</taxon>
        <taxon>Chelicerata</taxon>
        <taxon>Arachnida</taxon>
        <taxon>Araneae</taxon>
        <taxon>Araneomorphae</taxon>
        <taxon>Entelegynae</taxon>
        <taxon>Araneoidea</taxon>
        <taxon>Araneidae</taxon>
        <taxon>Caerostris</taxon>
    </lineage>
</organism>
<evidence type="ECO:0000313" key="3">
    <source>
        <dbReference type="Proteomes" id="UP001054945"/>
    </source>
</evidence>
<feature type="transmembrane region" description="Helical" evidence="1">
    <location>
        <begin position="30"/>
        <end position="51"/>
    </location>
</feature>
<name>A0AAV4XIE2_CAEEX</name>
<keyword evidence="1" id="KW-0472">Membrane</keyword>
<keyword evidence="1" id="KW-1133">Transmembrane helix</keyword>
<protein>
    <submittedName>
        <fullName evidence="2">Uncharacterized protein</fullName>
    </submittedName>
</protein>
<keyword evidence="1" id="KW-0812">Transmembrane</keyword>
<feature type="transmembrane region" description="Helical" evidence="1">
    <location>
        <begin position="63"/>
        <end position="83"/>
    </location>
</feature>
<reference evidence="2 3" key="1">
    <citation type="submission" date="2021-06" db="EMBL/GenBank/DDBJ databases">
        <title>Caerostris extrusa draft genome.</title>
        <authorList>
            <person name="Kono N."/>
            <person name="Arakawa K."/>
        </authorList>
    </citation>
    <scope>NUCLEOTIDE SEQUENCE [LARGE SCALE GENOMIC DNA]</scope>
</reference>
<accession>A0AAV4XIE2</accession>
<gene>
    <name evidence="2" type="ORF">CEXT_369411</name>
</gene>
<evidence type="ECO:0000256" key="1">
    <source>
        <dbReference type="SAM" id="Phobius"/>
    </source>
</evidence>
<evidence type="ECO:0000313" key="2">
    <source>
        <dbReference type="EMBL" id="GIY94412.1"/>
    </source>
</evidence>
<dbReference type="AlphaFoldDB" id="A0AAV4XIE2"/>
<dbReference type="Proteomes" id="UP001054945">
    <property type="component" value="Unassembled WGS sequence"/>
</dbReference>
<comment type="caution">
    <text evidence="2">The sequence shown here is derived from an EMBL/GenBank/DDBJ whole genome shotgun (WGS) entry which is preliminary data.</text>
</comment>
<keyword evidence="3" id="KW-1185">Reference proteome</keyword>